<name>A0ACB5TN27_CANBO</name>
<dbReference type="EMBL" id="BSXV01001081">
    <property type="protein sequence ID" value="GME91686.1"/>
    <property type="molecule type" value="Genomic_DNA"/>
</dbReference>
<comment type="caution">
    <text evidence="1">The sequence shown here is derived from an EMBL/GenBank/DDBJ whole genome shotgun (WGS) entry which is preliminary data.</text>
</comment>
<proteinExistence type="predicted"/>
<reference evidence="1" key="1">
    <citation type="submission" date="2023-04" db="EMBL/GenBank/DDBJ databases">
        <title>Candida boidinii NBRC 1967.</title>
        <authorList>
            <person name="Ichikawa N."/>
            <person name="Sato H."/>
            <person name="Tonouchi N."/>
        </authorList>
    </citation>
    <scope>NUCLEOTIDE SEQUENCE</scope>
    <source>
        <strain evidence="1">NBRC 1967</strain>
    </source>
</reference>
<evidence type="ECO:0000313" key="2">
    <source>
        <dbReference type="Proteomes" id="UP001165101"/>
    </source>
</evidence>
<accession>A0ACB5TN27</accession>
<dbReference type="Proteomes" id="UP001165101">
    <property type="component" value="Unassembled WGS sequence"/>
</dbReference>
<keyword evidence="2" id="KW-1185">Reference proteome</keyword>
<gene>
    <name evidence="1" type="ORF">Cboi01_000240300</name>
</gene>
<protein>
    <submittedName>
        <fullName evidence="1">Unnamed protein product</fullName>
    </submittedName>
</protein>
<sequence>MSPLACFPWERLVDSGKASSLGKAAKADTSEYLMLIEVSPRLCGSAEKSTTNVYESKGAEWLPPEQWINGTVDQWSSCHSPASCTPRSQTHERTHLFSRFVVLQTSSWTAQKAYKAYKPNTQHTAPHLVQRPPNPLLSL</sequence>
<evidence type="ECO:0000313" key="1">
    <source>
        <dbReference type="EMBL" id="GME91686.1"/>
    </source>
</evidence>
<organism evidence="1 2">
    <name type="scientific">Candida boidinii</name>
    <name type="common">Yeast</name>
    <dbReference type="NCBI Taxonomy" id="5477"/>
    <lineage>
        <taxon>Eukaryota</taxon>
        <taxon>Fungi</taxon>
        <taxon>Dikarya</taxon>
        <taxon>Ascomycota</taxon>
        <taxon>Saccharomycotina</taxon>
        <taxon>Pichiomycetes</taxon>
        <taxon>Pichiales</taxon>
        <taxon>Pichiaceae</taxon>
        <taxon>Ogataea</taxon>
        <taxon>Ogataea/Candida clade</taxon>
    </lineage>
</organism>